<dbReference type="Pfam" id="PF03108">
    <property type="entry name" value="DBD_Tnp_Mut"/>
    <property type="match status" value="1"/>
</dbReference>
<sequence>MVNVREKQIHVLEDNKFKLLSSDDKVREACVSALGVRQVVFYVEEGGIETGAGECDVDYDVVIDEVLEESAPELYSQNKDGSLGSIFIPVQKVVSSDGSTSNEGKEDDESEDDSDYNMVEETESDDDMLFDNGEESEVDVDVVETEFHEYKNSDGEESEVDVDVVETEFHEYKNSDGEYERPPHVFNYVAIFHPDFSFGMIFSSKDQFKKAVQSHAINNKRSVKFTKNAPDRCYARCVDEDCPWKINLTKMKDEDTFHIREFVGTHECDTTFHVKNMKSSIKKQPQ</sequence>
<comment type="caution">
    <text evidence="3">The sequence shown here is derived from an EMBL/GenBank/DDBJ whole genome shotgun (WGS) entry which is preliminary data.</text>
</comment>
<organism evidence="3 4">
    <name type="scientific">Perilla frutescens var. hirtella</name>
    <name type="common">Perilla citriodora</name>
    <name type="synonym">Perilla setoyensis</name>
    <dbReference type="NCBI Taxonomy" id="608512"/>
    <lineage>
        <taxon>Eukaryota</taxon>
        <taxon>Viridiplantae</taxon>
        <taxon>Streptophyta</taxon>
        <taxon>Embryophyta</taxon>
        <taxon>Tracheophyta</taxon>
        <taxon>Spermatophyta</taxon>
        <taxon>Magnoliopsida</taxon>
        <taxon>eudicotyledons</taxon>
        <taxon>Gunneridae</taxon>
        <taxon>Pentapetalae</taxon>
        <taxon>asterids</taxon>
        <taxon>lamiids</taxon>
        <taxon>Lamiales</taxon>
        <taxon>Lamiaceae</taxon>
        <taxon>Nepetoideae</taxon>
        <taxon>Elsholtzieae</taxon>
        <taxon>Perilla</taxon>
    </lineage>
</organism>
<protein>
    <recommendedName>
        <fullName evidence="2">Transposase MuDR plant domain-containing protein</fullName>
    </recommendedName>
</protein>
<dbReference type="EMBL" id="SDAM02001264">
    <property type="protein sequence ID" value="KAH6822526.1"/>
    <property type="molecule type" value="Genomic_DNA"/>
</dbReference>
<dbReference type="AlphaFoldDB" id="A0AAD4IWB0"/>
<reference evidence="3 4" key="1">
    <citation type="journal article" date="2021" name="Nat. Commun.">
        <title>Incipient diploidization of the medicinal plant Perilla within 10,000 years.</title>
        <authorList>
            <person name="Zhang Y."/>
            <person name="Shen Q."/>
            <person name="Leng L."/>
            <person name="Zhang D."/>
            <person name="Chen S."/>
            <person name="Shi Y."/>
            <person name="Ning Z."/>
            <person name="Chen S."/>
        </authorList>
    </citation>
    <scope>NUCLEOTIDE SEQUENCE [LARGE SCALE GENOMIC DNA]</scope>
    <source>
        <strain evidence="4">cv. PC099</strain>
    </source>
</reference>
<feature type="region of interest" description="Disordered" evidence="1">
    <location>
        <begin position="94"/>
        <end position="116"/>
    </location>
</feature>
<accession>A0AAD4IWB0</accession>
<evidence type="ECO:0000256" key="1">
    <source>
        <dbReference type="SAM" id="MobiDB-lite"/>
    </source>
</evidence>
<keyword evidence="4" id="KW-1185">Reference proteome</keyword>
<proteinExistence type="predicted"/>
<feature type="domain" description="Transposase MuDR plant" evidence="2">
    <location>
        <begin position="198"/>
        <end position="259"/>
    </location>
</feature>
<evidence type="ECO:0000259" key="2">
    <source>
        <dbReference type="Pfam" id="PF03108"/>
    </source>
</evidence>
<gene>
    <name evidence="3" type="ORF">C2S53_009003</name>
</gene>
<evidence type="ECO:0000313" key="3">
    <source>
        <dbReference type="EMBL" id="KAH6822526.1"/>
    </source>
</evidence>
<evidence type="ECO:0000313" key="4">
    <source>
        <dbReference type="Proteomes" id="UP001190926"/>
    </source>
</evidence>
<dbReference type="InterPro" id="IPR004332">
    <property type="entry name" value="Transposase_MuDR"/>
</dbReference>
<feature type="compositionally biased region" description="Acidic residues" evidence="1">
    <location>
        <begin position="105"/>
        <end position="116"/>
    </location>
</feature>
<dbReference type="Proteomes" id="UP001190926">
    <property type="component" value="Unassembled WGS sequence"/>
</dbReference>
<name>A0AAD4IWB0_PERFH</name>